<dbReference type="AlphaFoldDB" id="A0A8S9QT16"/>
<proteinExistence type="predicted"/>
<accession>A0A8S9QT16</accession>
<comment type="caution">
    <text evidence="1">The sequence shown here is derived from an EMBL/GenBank/DDBJ whole genome shotgun (WGS) entry which is preliminary data.</text>
</comment>
<dbReference type="Proteomes" id="UP000712600">
    <property type="component" value="Unassembled WGS sequence"/>
</dbReference>
<evidence type="ECO:0000313" key="1">
    <source>
        <dbReference type="EMBL" id="KAF3556962.1"/>
    </source>
</evidence>
<evidence type="ECO:0000313" key="2">
    <source>
        <dbReference type="Proteomes" id="UP000712600"/>
    </source>
</evidence>
<gene>
    <name evidence="1" type="ORF">F2Q69_00012426</name>
</gene>
<reference evidence="1" key="1">
    <citation type="submission" date="2019-12" db="EMBL/GenBank/DDBJ databases">
        <title>Genome sequencing and annotation of Brassica cretica.</title>
        <authorList>
            <person name="Studholme D.J."/>
            <person name="Sarris P."/>
        </authorList>
    </citation>
    <scope>NUCLEOTIDE SEQUENCE</scope>
    <source>
        <strain evidence="1">PFS-109/04</strain>
        <tissue evidence="1">Leaf</tissue>
    </source>
</reference>
<dbReference type="EMBL" id="QGKX02000996">
    <property type="protein sequence ID" value="KAF3556962.1"/>
    <property type="molecule type" value="Genomic_DNA"/>
</dbReference>
<name>A0A8S9QT16_BRACR</name>
<sequence>MEYFCEVINSADGKKGKSKPPLEEYIRMSRSKMQKDATFLLRTQFFLHLELFALRNVRHYSRHVRLLELSNSLTALAAEAFIISCNDCNALTRIRNKIYRNSGPQRKLGFLDFPPITEIDGVNFGSHNIQDLWKLDSYIISGSLTPALLMYYLNLEPLWKWELIIG</sequence>
<organism evidence="1 2">
    <name type="scientific">Brassica cretica</name>
    <name type="common">Mustard</name>
    <dbReference type="NCBI Taxonomy" id="69181"/>
    <lineage>
        <taxon>Eukaryota</taxon>
        <taxon>Viridiplantae</taxon>
        <taxon>Streptophyta</taxon>
        <taxon>Embryophyta</taxon>
        <taxon>Tracheophyta</taxon>
        <taxon>Spermatophyta</taxon>
        <taxon>Magnoliopsida</taxon>
        <taxon>eudicotyledons</taxon>
        <taxon>Gunneridae</taxon>
        <taxon>Pentapetalae</taxon>
        <taxon>rosids</taxon>
        <taxon>malvids</taxon>
        <taxon>Brassicales</taxon>
        <taxon>Brassicaceae</taxon>
        <taxon>Brassiceae</taxon>
        <taxon>Brassica</taxon>
    </lineage>
</organism>
<protein>
    <submittedName>
        <fullName evidence="1">Uncharacterized protein</fullName>
    </submittedName>
</protein>